<sequence>MKKIIYFTVFSCTALLLSFKYQNEGLILWESKRPLKIEDFNIAKKDTIKIANTIKFKGAESKLIYKYEFLPSTLTPPQVGVKVFFDKHESWMLVRDGSTLEHEQIHFNIHEIFARKMRKSIDSLYDLNIRSLDIYMNKINDWTQKSRNYSQLFDKEIDDKIIFSNGKFLTHKNPRQKIWNTKVEKELKELEKYKLK</sequence>
<dbReference type="Proteomes" id="UP000028719">
    <property type="component" value="Unassembled WGS sequence"/>
</dbReference>
<dbReference type="RefSeq" id="WP_034751174.1">
    <property type="nucleotide sequence ID" value="NZ_JPRI01000012.1"/>
</dbReference>
<dbReference type="EMBL" id="JPRI01000012">
    <property type="protein sequence ID" value="KFF23716.1"/>
    <property type="molecule type" value="Genomic_DNA"/>
</dbReference>
<evidence type="ECO:0000313" key="2">
    <source>
        <dbReference type="Proteomes" id="UP000028719"/>
    </source>
</evidence>
<keyword evidence="2" id="KW-1185">Reference proteome</keyword>
<reference evidence="1 2" key="1">
    <citation type="submission" date="2014-07" db="EMBL/GenBank/DDBJ databases">
        <title>Genome of Chryseobacterium vrystaatense LMG 22846.</title>
        <authorList>
            <person name="Pipes S.E."/>
            <person name="Stropko S.J."/>
            <person name="Newman J.D."/>
        </authorList>
    </citation>
    <scope>NUCLEOTIDE SEQUENCE [LARGE SCALE GENOMIC DNA]</scope>
    <source>
        <strain evidence="1 2">LMG 22846</strain>
    </source>
</reference>
<organism evidence="1 2">
    <name type="scientific">Chryseobacterium vrystaatense</name>
    <dbReference type="NCBI Taxonomy" id="307480"/>
    <lineage>
        <taxon>Bacteria</taxon>
        <taxon>Pseudomonadati</taxon>
        <taxon>Bacteroidota</taxon>
        <taxon>Flavobacteriia</taxon>
        <taxon>Flavobacteriales</taxon>
        <taxon>Weeksellaceae</taxon>
        <taxon>Chryseobacterium group</taxon>
        <taxon>Chryseobacterium</taxon>
    </lineage>
</organism>
<protein>
    <recommendedName>
        <fullName evidence="3">DUF922 domain-containing protein</fullName>
    </recommendedName>
</protein>
<name>A0ABR4UGU0_9FLAO</name>
<comment type="caution">
    <text evidence="1">The sequence shown here is derived from an EMBL/GenBank/DDBJ whole genome shotgun (WGS) entry which is preliminary data.</text>
</comment>
<evidence type="ECO:0000313" key="1">
    <source>
        <dbReference type="EMBL" id="KFF23716.1"/>
    </source>
</evidence>
<gene>
    <name evidence="1" type="ORF">IW16_26125</name>
</gene>
<evidence type="ECO:0008006" key="3">
    <source>
        <dbReference type="Google" id="ProtNLM"/>
    </source>
</evidence>
<accession>A0ABR4UGU0</accession>
<proteinExistence type="predicted"/>